<organism evidence="1 2">
    <name type="scientific">Stentor coeruleus</name>
    <dbReference type="NCBI Taxonomy" id="5963"/>
    <lineage>
        <taxon>Eukaryota</taxon>
        <taxon>Sar</taxon>
        <taxon>Alveolata</taxon>
        <taxon>Ciliophora</taxon>
        <taxon>Postciliodesmatophora</taxon>
        <taxon>Heterotrichea</taxon>
        <taxon>Heterotrichida</taxon>
        <taxon>Stentoridae</taxon>
        <taxon>Stentor</taxon>
    </lineage>
</organism>
<name>A0A1R2BFC9_9CILI</name>
<comment type="caution">
    <text evidence="1">The sequence shown here is derived from an EMBL/GenBank/DDBJ whole genome shotgun (WGS) entry which is preliminary data.</text>
</comment>
<evidence type="ECO:0000313" key="1">
    <source>
        <dbReference type="EMBL" id="OMJ75430.1"/>
    </source>
</evidence>
<dbReference type="AlphaFoldDB" id="A0A1R2BFC9"/>
<protein>
    <submittedName>
        <fullName evidence="1">Uncharacterized protein</fullName>
    </submittedName>
</protein>
<dbReference type="EMBL" id="MPUH01000691">
    <property type="protein sequence ID" value="OMJ75430.1"/>
    <property type="molecule type" value="Genomic_DNA"/>
</dbReference>
<accession>A0A1R2BFC9</accession>
<dbReference type="Proteomes" id="UP000187209">
    <property type="component" value="Unassembled WGS sequence"/>
</dbReference>
<sequence>MGITASVDEKRLGHNRSIAIACKDNFEEWNLPDYEIYRLSRVRITQPKLKPLAKNDLYIKRIQRFGAQACQ</sequence>
<proteinExistence type="predicted"/>
<evidence type="ECO:0000313" key="2">
    <source>
        <dbReference type="Proteomes" id="UP000187209"/>
    </source>
</evidence>
<reference evidence="1 2" key="1">
    <citation type="submission" date="2016-11" db="EMBL/GenBank/DDBJ databases">
        <title>The macronuclear genome of Stentor coeruleus: a giant cell with tiny introns.</title>
        <authorList>
            <person name="Slabodnick M."/>
            <person name="Ruby J.G."/>
            <person name="Reiff S.B."/>
            <person name="Swart E.C."/>
            <person name="Gosai S."/>
            <person name="Prabakaran S."/>
            <person name="Witkowska E."/>
            <person name="Larue G.E."/>
            <person name="Fisher S."/>
            <person name="Freeman R.M."/>
            <person name="Gunawardena J."/>
            <person name="Chu W."/>
            <person name="Stover N.A."/>
            <person name="Gregory B.D."/>
            <person name="Nowacki M."/>
            <person name="Derisi J."/>
            <person name="Roy S.W."/>
            <person name="Marshall W.F."/>
            <person name="Sood P."/>
        </authorList>
    </citation>
    <scope>NUCLEOTIDE SEQUENCE [LARGE SCALE GENOMIC DNA]</scope>
    <source>
        <strain evidence="1">WM001</strain>
    </source>
</reference>
<gene>
    <name evidence="1" type="ORF">SteCoe_25436</name>
</gene>
<keyword evidence="2" id="KW-1185">Reference proteome</keyword>